<feature type="domain" description="Protein kinase" evidence="10">
    <location>
        <begin position="4"/>
        <end position="394"/>
    </location>
</feature>
<dbReference type="Pfam" id="PF00069">
    <property type="entry name" value="Pkinase"/>
    <property type="match status" value="1"/>
</dbReference>
<feature type="region of interest" description="Disordered" evidence="9">
    <location>
        <begin position="369"/>
        <end position="402"/>
    </location>
</feature>
<evidence type="ECO:0000256" key="2">
    <source>
        <dbReference type="ARBA" id="ARBA00022527"/>
    </source>
</evidence>
<accession>A0A6A3WAS6</accession>
<dbReference type="Proteomes" id="UP000433483">
    <property type="component" value="Unassembled WGS sequence"/>
</dbReference>
<dbReference type="InterPro" id="IPR051131">
    <property type="entry name" value="NEK_Ser/Thr_kinase_NIMA"/>
</dbReference>
<proteinExistence type="predicted"/>
<evidence type="ECO:0000256" key="3">
    <source>
        <dbReference type="ARBA" id="ARBA00022679"/>
    </source>
</evidence>
<dbReference type="PANTHER" id="PTHR44899">
    <property type="entry name" value="CAMK FAMILY PROTEIN KINASE"/>
    <property type="match status" value="1"/>
</dbReference>
<evidence type="ECO:0000259" key="10">
    <source>
        <dbReference type="PROSITE" id="PS50011"/>
    </source>
</evidence>
<dbReference type="EMBL" id="QXGB01002078">
    <property type="protein sequence ID" value="KAE9181826.1"/>
    <property type="molecule type" value="Genomic_DNA"/>
</dbReference>
<evidence type="ECO:0000256" key="5">
    <source>
        <dbReference type="ARBA" id="ARBA00022777"/>
    </source>
</evidence>
<dbReference type="AlphaFoldDB" id="A0A6A3WAS6"/>
<gene>
    <name evidence="11" type="ORF">PF005_g22736</name>
</gene>
<comment type="caution">
    <text evidence="11">The sequence shown here is derived from an EMBL/GenBank/DDBJ whole genome shotgun (WGS) entry which is preliminary data.</text>
</comment>
<dbReference type="InterPro" id="IPR000719">
    <property type="entry name" value="Prot_kinase_dom"/>
</dbReference>
<keyword evidence="4" id="KW-0547">Nucleotide-binding</keyword>
<sequence length="419" mass="46651">MEGYSRVKLLGEGSFGRVFLMREKKPGGRLVCVKQIHRVHQPKKQAFAPSGREKSSGVEVDLMKKLRHPNLIRLLKSFAGPSPLRQQHIVMEYCSGGDLRNYLKAAASGKQPLCLGEDKICLRPELRPSVEQLLRDSIARVHIRRYCVDRLHSTSMTEEEKRVMIQQVTALGIDTKMVSRSPVAEGNNVKNEEHPNCRQEGRGAQHRGDIEKQLQGVRDRERQEQLLFALEKLQQLRLQFPAACHPRSIEAQAAKPLVPPIDLHKIDRKQSVHGEGWRDPVRAVGDAAKSAKSLQPRAPAHLGRSSSVPKGLAFTGVPRPGVPLTGMAKTFAAARRPVCRDVRTLRQQEAAKAAERYKRRLDAMYTPRQVKDVAPKPAASTRRRRSVDEAHTAGQNKNDDGGIDAAIVQSMAGLRDALA</sequence>
<dbReference type="GO" id="GO:0004674">
    <property type="term" value="F:protein serine/threonine kinase activity"/>
    <property type="evidence" value="ECO:0007669"/>
    <property type="project" value="UniProtKB-KW"/>
</dbReference>
<reference evidence="11 12" key="1">
    <citation type="submission" date="2018-08" db="EMBL/GenBank/DDBJ databases">
        <title>Genomic investigation of the strawberry pathogen Phytophthora fragariae indicates pathogenicity is determined by transcriptional variation in three key races.</title>
        <authorList>
            <person name="Adams T.M."/>
            <person name="Armitage A.D."/>
            <person name="Sobczyk M.K."/>
            <person name="Bates H.J."/>
            <person name="Dunwell J.M."/>
            <person name="Nellist C.F."/>
            <person name="Harrison R.J."/>
        </authorList>
    </citation>
    <scope>NUCLEOTIDE SEQUENCE [LARGE SCALE GENOMIC DNA]</scope>
    <source>
        <strain evidence="11 12">NOV-27</strain>
    </source>
</reference>
<evidence type="ECO:0000256" key="7">
    <source>
        <dbReference type="ARBA" id="ARBA00047899"/>
    </source>
</evidence>
<organism evidence="11 12">
    <name type="scientific">Phytophthora fragariae</name>
    <dbReference type="NCBI Taxonomy" id="53985"/>
    <lineage>
        <taxon>Eukaryota</taxon>
        <taxon>Sar</taxon>
        <taxon>Stramenopiles</taxon>
        <taxon>Oomycota</taxon>
        <taxon>Peronosporomycetes</taxon>
        <taxon>Peronosporales</taxon>
        <taxon>Peronosporaceae</taxon>
        <taxon>Phytophthora</taxon>
    </lineage>
</organism>
<evidence type="ECO:0000256" key="9">
    <source>
        <dbReference type="SAM" id="MobiDB-lite"/>
    </source>
</evidence>
<feature type="region of interest" description="Disordered" evidence="9">
    <location>
        <begin position="185"/>
        <end position="207"/>
    </location>
</feature>
<dbReference type="InterPro" id="IPR011009">
    <property type="entry name" value="Kinase-like_dom_sf"/>
</dbReference>
<dbReference type="SUPFAM" id="SSF56112">
    <property type="entry name" value="Protein kinase-like (PK-like)"/>
    <property type="match status" value="1"/>
</dbReference>
<keyword evidence="2" id="KW-0723">Serine/threonine-protein kinase</keyword>
<keyword evidence="12" id="KW-1185">Reference proteome</keyword>
<evidence type="ECO:0000256" key="6">
    <source>
        <dbReference type="ARBA" id="ARBA00022840"/>
    </source>
</evidence>
<keyword evidence="3" id="KW-0808">Transferase</keyword>
<feature type="compositionally biased region" description="Basic and acidic residues" evidence="9">
    <location>
        <begin position="190"/>
        <end position="207"/>
    </location>
</feature>
<dbReference type="OrthoDB" id="248923at2759"/>
<dbReference type="PANTHER" id="PTHR44899:SF3">
    <property type="entry name" value="SERINE_THREONINE-PROTEIN KINASE NEK1"/>
    <property type="match status" value="1"/>
</dbReference>
<evidence type="ECO:0000256" key="4">
    <source>
        <dbReference type="ARBA" id="ARBA00022741"/>
    </source>
</evidence>
<comment type="catalytic activity">
    <reaction evidence="8">
        <text>L-seryl-[protein] + ATP = O-phospho-L-seryl-[protein] + ADP + H(+)</text>
        <dbReference type="Rhea" id="RHEA:17989"/>
        <dbReference type="Rhea" id="RHEA-COMP:9863"/>
        <dbReference type="Rhea" id="RHEA-COMP:11604"/>
        <dbReference type="ChEBI" id="CHEBI:15378"/>
        <dbReference type="ChEBI" id="CHEBI:29999"/>
        <dbReference type="ChEBI" id="CHEBI:30616"/>
        <dbReference type="ChEBI" id="CHEBI:83421"/>
        <dbReference type="ChEBI" id="CHEBI:456216"/>
        <dbReference type="EC" id="2.7.11.1"/>
    </reaction>
</comment>
<keyword evidence="6" id="KW-0067">ATP-binding</keyword>
<evidence type="ECO:0000313" key="11">
    <source>
        <dbReference type="EMBL" id="KAE9181826.1"/>
    </source>
</evidence>
<name>A0A6A3WAS6_9STRA</name>
<keyword evidence="5" id="KW-0418">Kinase</keyword>
<comment type="catalytic activity">
    <reaction evidence="7">
        <text>L-threonyl-[protein] + ATP = O-phospho-L-threonyl-[protein] + ADP + H(+)</text>
        <dbReference type="Rhea" id="RHEA:46608"/>
        <dbReference type="Rhea" id="RHEA-COMP:11060"/>
        <dbReference type="Rhea" id="RHEA-COMP:11605"/>
        <dbReference type="ChEBI" id="CHEBI:15378"/>
        <dbReference type="ChEBI" id="CHEBI:30013"/>
        <dbReference type="ChEBI" id="CHEBI:30616"/>
        <dbReference type="ChEBI" id="CHEBI:61977"/>
        <dbReference type="ChEBI" id="CHEBI:456216"/>
        <dbReference type="EC" id="2.7.11.1"/>
    </reaction>
</comment>
<protein>
    <recommendedName>
        <fullName evidence="1">non-specific serine/threonine protein kinase</fullName>
        <ecNumber evidence="1">2.7.11.1</ecNumber>
    </recommendedName>
</protein>
<evidence type="ECO:0000256" key="8">
    <source>
        <dbReference type="ARBA" id="ARBA00048679"/>
    </source>
</evidence>
<dbReference type="Gene3D" id="1.10.510.10">
    <property type="entry name" value="Transferase(Phosphotransferase) domain 1"/>
    <property type="match status" value="1"/>
</dbReference>
<evidence type="ECO:0000313" key="12">
    <source>
        <dbReference type="Proteomes" id="UP000433483"/>
    </source>
</evidence>
<dbReference type="EC" id="2.7.11.1" evidence="1"/>
<evidence type="ECO:0000256" key="1">
    <source>
        <dbReference type="ARBA" id="ARBA00012513"/>
    </source>
</evidence>
<dbReference type="GO" id="GO:0005524">
    <property type="term" value="F:ATP binding"/>
    <property type="evidence" value="ECO:0007669"/>
    <property type="project" value="UniProtKB-KW"/>
</dbReference>
<dbReference type="PROSITE" id="PS50011">
    <property type="entry name" value="PROTEIN_KINASE_DOM"/>
    <property type="match status" value="1"/>
</dbReference>